<dbReference type="SUPFAM" id="SSF51735">
    <property type="entry name" value="NAD(P)-binding Rossmann-fold domains"/>
    <property type="match status" value="1"/>
</dbReference>
<evidence type="ECO:0000313" key="4">
    <source>
        <dbReference type="Proteomes" id="UP000031950"/>
    </source>
</evidence>
<feature type="domain" description="RCK N-terminal" evidence="1">
    <location>
        <begin position="3"/>
        <end position="119"/>
    </location>
</feature>
<dbReference type="GO" id="GO:0006813">
    <property type="term" value="P:potassium ion transport"/>
    <property type="evidence" value="ECO:0007669"/>
    <property type="project" value="InterPro"/>
</dbReference>
<accession>A0A0C2QZE9</accession>
<dbReference type="InterPro" id="IPR050721">
    <property type="entry name" value="Trk_Ktr_HKT_K-transport"/>
</dbReference>
<organism evidence="3 4">
    <name type="scientific">Jeotgalibacillus alimentarius</name>
    <dbReference type="NCBI Taxonomy" id="135826"/>
    <lineage>
        <taxon>Bacteria</taxon>
        <taxon>Bacillati</taxon>
        <taxon>Bacillota</taxon>
        <taxon>Bacilli</taxon>
        <taxon>Bacillales</taxon>
        <taxon>Caryophanaceae</taxon>
        <taxon>Jeotgalibacillus</taxon>
    </lineage>
</organism>
<dbReference type="PANTHER" id="PTHR43833:SF7">
    <property type="entry name" value="KTR SYSTEM POTASSIUM UPTAKE PROTEIN C"/>
    <property type="match status" value="1"/>
</dbReference>
<dbReference type="PATRIC" id="fig|135826.4.peg.3126"/>
<dbReference type="InterPro" id="IPR036721">
    <property type="entry name" value="RCK_C_sf"/>
</dbReference>
<dbReference type="Pfam" id="PF02254">
    <property type="entry name" value="TrkA_N"/>
    <property type="match status" value="1"/>
</dbReference>
<dbReference type="AlphaFoldDB" id="A0A0C2QZE9"/>
<proteinExistence type="predicted"/>
<dbReference type="STRING" id="135826.KP77_31460"/>
<dbReference type="GO" id="GO:0008324">
    <property type="term" value="F:monoatomic cation transmembrane transporter activity"/>
    <property type="evidence" value="ECO:0007669"/>
    <property type="project" value="InterPro"/>
</dbReference>
<evidence type="ECO:0000313" key="3">
    <source>
        <dbReference type="EMBL" id="KIL43440.1"/>
    </source>
</evidence>
<dbReference type="InterPro" id="IPR006037">
    <property type="entry name" value="RCK_C"/>
</dbReference>
<sequence>MEKKQFSVIGLGRFGGSICKELYSIGHEVMAIDLSEDKVEEYGEYSTHAIQLDSTDERSLINVGIRNFDEVIVAIGDDIQASVLTTLLLKELGIKKVVVKAQNDYHHKVLEKIGADVIVHPEYETAKRVAHNLSSDTLIDFIDLSEEYSIAELLATSKMNNRSLAELDIRAKYGVTVLAYKDQDHVNIAPSPDDLIQRGTILVVMGHKSGLERFENTAF</sequence>
<evidence type="ECO:0000259" key="1">
    <source>
        <dbReference type="PROSITE" id="PS51201"/>
    </source>
</evidence>
<dbReference type="Proteomes" id="UP000031950">
    <property type="component" value="Unassembled WGS sequence"/>
</dbReference>
<reference evidence="3 4" key="1">
    <citation type="submission" date="2015-01" db="EMBL/GenBank/DDBJ databases">
        <title>Genome sequence of Jeotgalibacillus alimentarius.</title>
        <authorList>
            <person name="Goh K.M."/>
            <person name="Chan K.-G."/>
            <person name="Yaakop A.S."/>
            <person name="Ee R."/>
            <person name="Gan H.M."/>
            <person name="Chan C.S."/>
        </authorList>
    </citation>
    <scope>NUCLEOTIDE SEQUENCE [LARGE SCALE GENOMIC DNA]</scope>
    <source>
        <strain evidence="3 4">YKJ-13</strain>
    </source>
</reference>
<dbReference type="Gene3D" id="3.40.50.720">
    <property type="entry name" value="NAD(P)-binding Rossmann-like Domain"/>
    <property type="match status" value="1"/>
</dbReference>
<dbReference type="InterPro" id="IPR036291">
    <property type="entry name" value="NAD(P)-bd_dom_sf"/>
</dbReference>
<feature type="domain" description="RCK C-terminal" evidence="2">
    <location>
        <begin position="136"/>
        <end position="219"/>
    </location>
</feature>
<dbReference type="InterPro" id="IPR003148">
    <property type="entry name" value="RCK_N"/>
</dbReference>
<evidence type="ECO:0000259" key="2">
    <source>
        <dbReference type="PROSITE" id="PS51202"/>
    </source>
</evidence>
<dbReference type="SUPFAM" id="SSF116726">
    <property type="entry name" value="TrkA C-terminal domain-like"/>
    <property type="match status" value="1"/>
</dbReference>
<dbReference type="EMBL" id="JXRQ01000029">
    <property type="protein sequence ID" value="KIL43440.1"/>
    <property type="molecule type" value="Genomic_DNA"/>
</dbReference>
<keyword evidence="4" id="KW-1185">Reference proteome</keyword>
<dbReference type="PROSITE" id="PS51202">
    <property type="entry name" value="RCK_C"/>
    <property type="match status" value="1"/>
</dbReference>
<dbReference type="PROSITE" id="PS51201">
    <property type="entry name" value="RCK_N"/>
    <property type="match status" value="1"/>
</dbReference>
<protein>
    <submittedName>
        <fullName evidence="3">Ktr system potassium transporter A</fullName>
    </submittedName>
</protein>
<comment type="caution">
    <text evidence="3">The sequence shown here is derived from an EMBL/GenBank/DDBJ whole genome shotgun (WGS) entry which is preliminary data.</text>
</comment>
<name>A0A0C2QZE9_9BACL</name>
<dbReference type="PANTHER" id="PTHR43833">
    <property type="entry name" value="POTASSIUM CHANNEL PROTEIN 2-RELATED-RELATED"/>
    <property type="match status" value="1"/>
</dbReference>
<dbReference type="Gene3D" id="3.30.70.1450">
    <property type="entry name" value="Regulator of K+ conductance, C-terminal domain"/>
    <property type="match status" value="1"/>
</dbReference>
<dbReference type="RefSeq" id="WP_041123652.1">
    <property type="nucleotide sequence ID" value="NZ_JXRQ01000029.1"/>
</dbReference>
<dbReference type="OrthoDB" id="9776294at2"/>
<dbReference type="Pfam" id="PF02080">
    <property type="entry name" value="TrkA_C"/>
    <property type="match status" value="1"/>
</dbReference>
<gene>
    <name evidence="3" type="ORF">KP77_31460</name>
</gene>